<gene>
    <name evidence="3" type="ORF">glysoja_036274</name>
</gene>
<dbReference type="Pfam" id="PF05042">
    <property type="entry name" value="Caleosin"/>
    <property type="match status" value="1"/>
</dbReference>
<dbReference type="AlphaFoldDB" id="A0A0B2S8E8"/>
<evidence type="ECO:0000256" key="2">
    <source>
        <dbReference type="SAM" id="Phobius"/>
    </source>
</evidence>
<comment type="similarity">
    <text evidence="1">Belongs to the caleosin family.</text>
</comment>
<organism evidence="3">
    <name type="scientific">Glycine soja</name>
    <name type="common">Wild soybean</name>
    <dbReference type="NCBI Taxonomy" id="3848"/>
    <lineage>
        <taxon>Eukaryota</taxon>
        <taxon>Viridiplantae</taxon>
        <taxon>Streptophyta</taxon>
        <taxon>Embryophyta</taxon>
        <taxon>Tracheophyta</taxon>
        <taxon>Spermatophyta</taxon>
        <taxon>Magnoliopsida</taxon>
        <taxon>eudicotyledons</taxon>
        <taxon>Gunneridae</taxon>
        <taxon>Pentapetalae</taxon>
        <taxon>rosids</taxon>
        <taxon>fabids</taxon>
        <taxon>Fabales</taxon>
        <taxon>Fabaceae</taxon>
        <taxon>Papilionoideae</taxon>
        <taxon>50 kb inversion clade</taxon>
        <taxon>NPAAA clade</taxon>
        <taxon>indigoferoid/millettioid clade</taxon>
        <taxon>Phaseoleae</taxon>
        <taxon>Glycine</taxon>
        <taxon>Glycine subgen. Soja</taxon>
    </lineage>
</organism>
<proteinExistence type="inferred from homology"/>
<keyword evidence="2" id="KW-0812">Transmembrane</keyword>
<evidence type="ECO:0000313" key="3">
    <source>
        <dbReference type="EMBL" id="KHN41480.1"/>
    </source>
</evidence>
<dbReference type="InterPro" id="IPR007736">
    <property type="entry name" value="Caleosin-related"/>
</dbReference>
<dbReference type="GO" id="GO:0004497">
    <property type="term" value="F:monooxygenase activity"/>
    <property type="evidence" value="ECO:0007669"/>
    <property type="project" value="TreeGrafter"/>
</dbReference>
<accession>A0A0B2S8E8</accession>
<dbReference type="EMBL" id="KN645083">
    <property type="protein sequence ID" value="KHN41480.1"/>
    <property type="molecule type" value="Genomic_DNA"/>
</dbReference>
<feature type="transmembrane region" description="Helical" evidence="2">
    <location>
        <begin position="30"/>
        <end position="49"/>
    </location>
</feature>
<reference evidence="3" key="1">
    <citation type="submission" date="2014-07" db="EMBL/GenBank/DDBJ databases">
        <title>Identification of a novel salt tolerance gene in wild soybean by whole-genome sequencing.</title>
        <authorList>
            <person name="Lam H.-M."/>
            <person name="Qi X."/>
            <person name="Li M.-W."/>
            <person name="Liu X."/>
            <person name="Xie M."/>
            <person name="Ni M."/>
            <person name="Xu X."/>
        </authorList>
    </citation>
    <scope>NUCLEOTIDE SEQUENCE [LARGE SCALE GENOMIC DNA]</scope>
    <source>
        <tissue evidence="3">Root</tissue>
    </source>
</reference>
<dbReference type="PANTHER" id="PTHR31495">
    <property type="entry name" value="PEROXYGENASE 3-RELATED"/>
    <property type="match status" value="1"/>
</dbReference>
<dbReference type="GO" id="GO:0005509">
    <property type="term" value="F:calcium ion binding"/>
    <property type="evidence" value="ECO:0007669"/>
    <property type="project" value="TreeGrafter"/>
</dbReference>
<keyword evidence="2" id="KW-1133">Transmembrane helix</keyword>
<keyword evidence="2" id="KW-0472">Membrane</keyword>
<evidence type="ECO:0000256" key="1">
    <source>
        <dbReference type="ARBA" id="ARBA00006765"/>
    </source>
</evidence>
<dbReference type="Proteomes" id="UP000053555">
    <property type="component" value="Unassembled WGS sequence"/>
</dbReference>
<name>A0A0B2S8E8_GLYSO</name>
<dbReference type="PANTHER" id="PTHR31495:SF20">
    <property type="entry name" value="CALEOSIN-RELATED FAMILY PROTEIN"/>
    <property type="match status" value="1"/>
</dbReference>
<protein>
    <submittedName>
        <fullName evidence="3">Peroxygenase 2</fullName>
    </submittedName>
</protein>
<sequence length="139" mass="16145">MCILQQHVSFFDLDNNGVVYLLDTYMGFRALSFSVILSFIFSIGIHVNISYPTLPTWLPSPFFPIYIKNIHRAKHGSDTGTYDTEGSKYAREVPDKLTLKELWHMTEGNMVAYDFFGWLDGEVRLLNKYDTLVSTWFTR</sequence>